<feature type="signal peptide" evidence="10">
    <location>
        <begin position="1"/>
        <end position="30"/>
    </location>
</feature>
<evidence type="ECO:0000256" key="9">
    <source>
        <dbReference type="PIRSR" id="PIRSR602386-1"/>
    </source>
</evidence>
<dbReference type="InterPro" id="IPR002386">
    <property type="entry name" value="Amicyanin/Pseudoazurin"/>
</dbReference>
<dbReference type="InterPro" id="IPR008972">
    <property type="entry name" value="Cupredoxin"/>
</dbReference>
<evidence type="ECO:0000256" key="7">
    <source>
        <dbReference type="ARBA" id="ARBA00023008"/>
    </source>
</evidence>
<dbReference type="Proteomes" id="UP000321405">
    <property type="component" value="Unassembled WGS sequence"/>
</dbReference>
<proteinExistence type="predicted"/>
<protein>
    <recommendedName>
        <fullName evidence="2 8">Pseudoazurin</fullName>
    </recommendedName>
</protein>
<dbReference type="GO" id="GO:0042597">
    <property type="term" value="C:periplasmic space"/>
    <property type="evidence" value="ECO:0007669"/>
    <property type="project" value="UniProtKB-SubCell"/>
</dbReference>
<evidence type="ECO:0000256" key="1">
    <source>
        <dbReference type="ARBA" id="ARBA00004418"/>
    </source>
</evidence>
<evidence type="ECO:0000256" key="2">
    <source>
        <dbReference type="ARBA" id="ARBA00016984"/>
    </source>
</evidence>
<evidence type="ECO:0000256" key="5">
    <source>
        <dbReference type="ARBA" id="ARBA00022764"/>
    </source>
</evidence>
<evidence type="ECO:0000256" key="4">
    <source>
        <dbReference type="ARBA" id="ARBA00022723"/>
    </source>
</evidence>
<feature type="binding site" evidence="9">
    <location>
        <position position="116"/>
    </location>
    <ligand>
        <name>Cu cation</name>
        <dbReference type="ChEBI" id="CHEBI:23378"/>
    </ligand>
</feature>
<organism evidence="12 13">
    <name type="scientific">Swaminathania salitolerans</name>
    <dbReference type="NCBI Taxonomy" id="182838"/>
    <lineage>
        <taxon>Bacteria</taxon>
        <taxon>Pseudomonadati</taxon>
        <taxon>Pseudomonadota</taxon>
        <taxon>Alphaproteobacteria</taxon>
        <taxon>Acetobacterales</taxon>
        <taxon>Acetobacteraceae</taxon>
        <taxon>Swaminathania</taxon>
    </lineage>
</organism>
<reference evidence="12 13" key="1">
    <citation type="submission" date="2019-07" db="EMBL/GenBank/DDBJ databases">
        <title>Whole genome shotgun sequence of Swaminathania salitolerans NBRC 104436.</title>
        <authorList>
            <person name="Hosoyama A."/>
            <person name="Uohara A."/>
            <person name="Ohji S."/>
            <person name="Ichikawa N."/>
        </authorList>
    </citation>
    <scope>NUCLEOTIDE SEQUENCE [LARGE SCALE GENOMIC DNA]</scope>
    <source>
        <strain evidence="12 13">NBRC 104436</strain>
    </source>
</reference>
<evidence type="ECO:0000313" key="13">
    <source>
        <dbReference type="Proteomes" id="UP000321405"/>
    </source>
</evidence>
<dbReference type="AlphaFoldDB" id="A0A511BQQ2"/>
<comment type="subcellular location">
    <subcellularLocation>
        <location evidence="1">Periplasm</location>
    </subcellularLocation>
</comment>
<evidence type="ECO:0000256" key="10">
    <source>
        <dbReference type="SAM" id="SignalP"/>
    </source>
</evidence>
<comment type="caution">
    <text evidence="12">The sequence shown here is derived from an EMBL/GenBank/DDBJ whole genome shotgun (WGS) entry which is preliminary data.</text>
</comment>
<evidence type="ECO:0000256" key="6">
    <source>
        <dbReference type="ARBA" id="ARBA00022982"/>
    </source>
</evidence>
<feature type="binding site" evidence="9">
    <location>
        <position position="70"/>
    </location>
    <ligand>
        <name>Cu cation</name>
        <dbReference type="ChEBI" id="CHEBI:23378"/>
    </ligand>
</feature>
<feature type="domain" description="Blue (type 1) copper" evidence="11">
    <location>
        <begin position="39"/>
        <end position="122"/>
    </location>
</feature>
<dbReference type="CDD" id="cd04218">
    <property type="entry name" value="Pseudoazurin"/>
    <property type="match status" value="1"/>
</dbReference>
<dbReference type="InterPro" id="IPR000923">
    <property type="entry name" value="BlueCu_1"/>
</dbReference>
<dbReference type="PRINTS" id="PR00156">
    <property type="entry name" value="COPPERBLUE"/>
</dbReference>
<dbReference type="EMBL" id="BJVC01000004">
    <property type="protein sequence ID" value="GEL02671.1"/>
    <property type="molecule type" value="Genomic_DNA"/>
</dbReference>
<comment type="cofactor">
    <cofactor evidence="9">
        <name>Cu cation</name>
        <dbReference type="ChEBI" id="CHEBI:23378"/>
    </cofactor>
    <text evidence="9">Binds 1 copper ion per subunit.</text>
</comment>
<dbReference type="NCBIfam" id="TIGR02375">
    <property type="entry name" value="pseudoazurin"/>
    <property type="match status" value="1"/>
</dbReference>
<keyword evidence="7 9" id="KW-0186">Copper</keyword>
<feature type="binding site" evidence="9">
    <location>
        <position position="111"/>
    </location>
    <ligand>
        <name>Cu cation</name>
        <dbReference type="ChEBI" id="CHEBI:23378"/>
    </ligand>
</feature>
<keyword evidence="4 9" id="KW-0479">Metal-binding</keyword>
<dbReference type="SUPFAM" id="SSF49503">
    <property type="entry name" value="Cupredoxins"/>
    <property type="match status" value="1"/>
</dbReference>
<dbReference type="GO" id="GO:0005507">
    <property type="term" value="F:copper ion binding"/>
    <property type="evidence" value="ECO:0007669"/>
    <property type="project" value="UniProtKB-UniRule"/>
</dbReference>
<dbReference type="Gene3D" id="2.60.40.420">
    <property type="entry name" value="Cupredoxins - blue copper proteins"/>
    <property type="match status" value="1"/>
</dbReference>
<dbReference type="InterPro" id="IPR001235">
    <property type="entry name" value="Copper_blue_Plastocyanin"/>
</dbReference>
<feature type="chain" id="PRO_5022234471" description="Pseudoazurin" evidence="10">
    <location>
        <begin position="31"/>
        <end position="154"/>
    </location>
</feature>
<gene>
    <name evidence="12" type="primary">ppaZ</name>
    <name evidence="12" type="ORF">SSA02_18340</name>
</gene>
<keyword evidence="13" id="KW-1185">Reference proteome</keyword>
<evidence type="ECO:0000313" key="12">
    <source>
        <dbReference type="EMBL" id="GEL02671.1"/>
    </source>
</evidence>
<feature type="binding site" evidence="9">
    <location>
        <position position="108"/>
    </location>
    <ligand>
        <name>Cu cation</name>
        <dbReference type="ChEBI" id="CHEBI:23378"/>
    </ligand>
</feature>
<keyword evidence="3" id="KW-0813">Transport</keyword>
<dbReference type="RefSeq" id="WP_246103792.1">
    <property type="nucleotide sequence ID" value="NZ_BJVC01000004.1"/>
</dbReference>
<keyword evidence="5" id="KW-0574">Periplasm</keyword>
<keyword evidence="10" id="KW-0732">Signal</keyword>
<dbReference type="PRINTS" id="PR00155">
    <property type="entry name" value="AMICYANIN"/>
</dbReference>
<dbReference type="InterPro" id="IPR012745">
    <property type="entry name" value="Pseudoazurin"/>
</dbReference>
<evidence type="ECO:0000259" key="11">
    <source>
        <dbReference type="Pfam" id="PF00127"/>
    </source>
</evidence>
<evidence type="ECO:0000256" key="3">
    <source>
        <dbReference type="ARBA" id="ARBA00022448"/>
    </source>
</evidence>
<dbReference type="Pfam" id="PF00127">
    <property type="entry name" value="Copper-bind"/>
    <property type="match status" value="1"/>
</dbReference>
<name>A0A511BQQ2_9PROT</name>
<dbReference type="InterPro" id="IPR028871">
    <property type="entry name" value="BlueCu_1_BS"/>
</dbReference>
<accession>A0A511BQQ2</accession>
<dbReference type="PROSITE" id="PS00196">
    <property type="entry name" value="COPPER_BLUE"/>
    <property type="match status" value="1"/>
</dbReference>
<dbReference type="GO" id="GO:0009055">
    <property type="term" value="F:electron transfer activity"/>
    <property type="evidence" value="ECO:0007669"/>
    <property type="project" value="InterPro"/>
</dbReference>
<evidence type="ECO:0000256" key="8">
    <source>
        <dbReference type="NCBIfam" id="TIGR02375"/>
    </source>
</evidence>
<sequence length="154" mass="16308">MRHTIMRHALSASLFLASLVAAGAASPANAATVDVRMLSHTKEGGRGFDPAVVHIHSGDTVHFIAADPGHNVQSIPGMIPEGAQGFSGRIGHDLNVTFTKPGLYGYKCLPHYFLGMVGLVEVDNADNEAKLKAVSQPGAAKARFAKLFDDVDHH</sequence>
<keyword evidence="6" id="KW-0249">Electron transport</keyword>